<organism evidence="2 3">
    <name type="scientific">Streptomyces alanosinicus</name>
    <dbReference type="NCBI Taxonomy" id="68171"/>
    <lineage>
        <taxon>Bacteria</taxon>
        <taxon>Bacillati</taxon>
        <taxon>Actinomycetota</taxon>
        <taxon>Actinomycetes</taxon>
        <taxon>Kitasatosporales</taxon>
        <taxon>Streptomycetaceae</taxon>
        <taxon>Streptomyces</taxon>
    </lineage>
</organism>
<dbReference type="RefSeq" id="WP_189958309.1">
    <property type="nucleotide sequence ID" value="NZ_BMVG01000036.1"/>
</dbReference>
<dbReference type="Proteomes" id="UP000655443">
    <property type="component" value="Unassembled WGS sequence"/>
</dbReference>
<gene>
    <name evidence="2" type="ORF">GCM10010339_77680</name>
</gene>
<dbReference type="Gene3D" id="3.40.50.1820">
    <property type="entry name" value="alpha/beta hydrolase"/>
    <property type="match status" value="1"/>
</dbReference>
<dbReference type="SUPFAM" id="SSF53474">
    <property type="entry name" value="alpha/beta-Hydrolases"/>
    <property type="match status" value="1"/>
</dbReference>
<evidence type="ECO:0000313" key="2">
    <source>
        <dbReference type="EMBL" id="GHE12810.1"/>
    </source>
</evidence>
<accession>A0A919D892</accession>
<reference evidence="2" key="2">
    <citation type="submission" date="2020-09" db="EMBL/GenBank/DDBJ databases">
        <authorList>
            <person name="Sun Q."/>
            <person name="Ohkuma M."/>
        </authorList>
    </citation>
    <scope>NUCLEOTIDE SEQUENCE</scope>
    <source>
        <strain evidence="2">JCM 4714</strain>
    </source>
</reference>
<evidence type="ECO:0000259" key="1">
    <source>
        <dbReference type="Pfam" id="PF12697"/>
    </source>
</evidence>
<keyword evidence="2" id="KW-0378">Hydrolase</keyword>
<dbReference type="EMBL" id="BMVG01000036">
    <property type="protein sequence ID" value="GHE12810.1"/>
    <property type="molecule type" value="Genomic_DNA"/>
</dbReference>
<proteinExistence type="predicted"/>
<comment type="caution">
    <text evidence="2">The sequence shown here is derived from an EMBL/GenBank/DDBJ whole genome shotgun (WGS) entry which is preliminary data.</text>
</comment>
<protein>
    <submittedName>
        <fullName evidence="2">Alpha/beta hydrolase</fullName>
    </submittedName>
</protein>
<reference evidence="2" key="1">
    <citation type="journal article" date="2014" name="Int. J. Syst. Evol. Microbiol.">
        <title>Complete genome sequence of Corynebacterium casei LMG S-19264T (=DSM 44701T), isolated from a smear-ripened cheese.</title>
        <authorList>
            <consortium name="US DOE Joint Genome Institute (JGI-PGF)"/>
            <person name="Walter F."/>
            <person name="Albersmeier A."/>
            <person name="Kalinowski J."/>
            <person name="Ruckert C."/>
        </authorList>
    </citation>
    <scope>NUCLEOTIDE SEQUENCE</scope>
    <source>
        <strain evidence="2">JCM 4714</strain>
    </source>
</reference>
<evidence type="ECO:0000313" key="3">
    <source>
        <dbReference type="Proteomes" id="UP000655443"/>
    </source>
</evidence>
<dbReference type="InterPro" id="IPR000073">
    <property type="entry name" value="AB_hydrolase_1"/>
</dbReference>
<dbReference type="Pfam" id="PF12697">
    <property type="entry name" value="Abhydrolase_6"/>
    <property type="match status" value="1"/>
</dbReference>
<keyword evidence="3" id="KW-1185">Reference proteome</keyword>
<feature type="domain" description="AB hydrolase-1" evidence="1">
    <location>
        <begin position="29"/>
        <end position="178"/>
    </location>
</feature>
<dbReference type="GO" id="GO:0016787">
    <property type="term" value="F:hydrolase activity"/>
    <property type="evidence" value="ECO:0007669"/>
    <property type="project" value="UniProtKB-KW"/>
</dbReference>
<name>A0A919D892_9ACTN</name>
<sequence>MPWFVDAAPHARAFHARYRPQSARAAVMILHGGSEESYKASRSWQLAALRMRSILRTVGSVAEVHDVVRGEVRYRYRGWNRGEPLDDALRALDELGRIAGEVPVVLIGHSMGGRVALRAASHPRVHGVLALAPWLPDHEPTGQLAGKAIVVMHGDRDGVTSADASAEYVGRARTSGARAGMVLVGQGDHAMARRFTVWHRSIADVATNLLRPEGKSTGLAAESCASEGAVLL</sequence>
<dbReference type="InterPro" id="IPR029058">
    <property type="entry name" value="AB_hydrolase_fold"/>
</dbReference>
<dbReference type="AlphaFoldDB" id="A0A919D892"/>